<comment type="caution">
    <text evidence="1">The sequence shown here is derived from an EMBL/GenBank/DDBJ whole genome shotgun (WGS) entry which is preliminary data.</text>
</comment>
<dbReference type="AlphaFoldDB" id="A3XL11"/>
<evidence type="ECO:0008006" key="3">
    <source>
        <dbReference type="Google" id="ProtNLM"/>
    </source>
</evidence>
<protein>
    <recommendedName>
        <fullName evidence="3">Lipocalin-like domain-containing protein</fullName>
    </recommendedName>
</protein>
<proteinExistence type="predicted"/>
<dbReference type="EMBL" id="AANC01000003">
    <property type="protein sequence ID" value="EAQ49768.1"/>
    <property type="molecule type" value="Genomic_DNA"/>
</dbReference>
<dbReference type="Proteomes" id="UP000001601">
    <property type="component" value="Unassembled WGS sequence"/>
</dbReference>
<gene>
    <name evidence="1" type="ORF">MED217_01420</name>
</gene>
<dbReference type="HOGENOM" id="CLU_1852689_0_0_10"/>
<name>A3XL11_LEEBM</name>
<dbReference type="STRING" id="398720.MED217_01420"/>
<reference evidence="1 2" key="1">
    <citation type="journal article" date="2007" name="Nature">
        <title>Light stimulates growth of proteorhodopsin-containing marine Flavobacteria.</title>
        <authorList>
            <person name="Gomez-Consarnau L."/>
            <person name="Gonzalez J.M."/>
            <person name="Coll-Llado M."/>
            <person name="Gourdon P."/>
            <person name="Pascher T."/>
            <person name="Neutze R."/>
            <person name="Pedros-Alio C."/>
            <person name="Pinhassi J."/>
        </authorList>
    </citation>
    <scope>NUCLEOTIDE SEQUENCE [LARGE SCALE GENOMIC DNA]</scope>
    <source>
        <strain evidence="1 2">MED217</strain>
    </source>
</reference>
<dbReference type="OrthoDB" id="9980815at2"/>
<evidence type="ECO:0000313" key="1">
    <source>
        <dbReference type="EMBL" id="EAQ49768.1"/>
    </source>
</evidence>
<accession>A3XL11</accession>
<dbReference type="RefSeq" id="WP_009778679.1">
    <property type="nucleotide sequence ID" value="NZ_CH672395.1"/>
</dbReference>
<dbReference type="PROSITE" id="PS51257">
    <property type="entry name" value="PROKAR_LIPOPROTEIN"/>
    <property type="match status" value="1"/>
</dbReference>
<keyword evidence="2" id="KW-1185">Reference proteome</keyword>
<evidence type="ECO:0000313" key="2">
    <source>
        <dbReference type="Proteomes" id="UP000001601"/>
    </source>
</evidence>
<organism evidence="1 2">
    <name type="scientific">Leeuwenhoekiella blandensis (strain CECT 7118 / CCUG 51940 / KCTC 22103 / MED217)</name>
    <name type="common">Flavobacterium sp. (strain MED217)</name>
    <dbReference type="NCBI Taxonomy" id="398720"/>
    <lineage>
        <taxon>Bacteria</taxon>
        <taxon>Pseudomonadati</taxon>
        <taxon>Bacteroidota</taxon>
        <taxon>Flavobacteriia</taxon>
        <taxon>Flavobacteriales</taxon>
        <taxon>Flavobacteriaceae</taxon>
        <taxon>Leeuwenhoekiella</taxon>
    </lineage>
</organism>
<sequence>MNTFSIKYLSLVAGIFVLFQSCKEQKEAADPITYTVNEIVGTWDLLPEGRDKGAAAISSADLLANHVAQLRFTDSTGVHEYTGSWGLPEDEEVSGSKLPDYDLMIQYNPTPSHTMRYLGLLREENMHLVFLAAGFSMQKQK</sequence>